<evidence type="ECO:0000256" key="3">
    <source>
        <dbReference type="ARBA" id="ARBA00022679"/>
    </source>
</evidence>
<dbReference type="Proteomes" id="UP000246894">
    <property type="component" value="Chromosome"/>
</dbReference>
<dbReference type="CDD" id="cd05403">
    <property type="entry name" value="NT_KNTase_like"/>
    <property type="match status" value="1"/>
</dbReference>
<dbReference type="GO" id="GO:0016779">
    <property type="term" value="F:nucleotidyltransferase activity"/>
    <property type="evidence" value="ECO:0007669"/>
    <property type="project" value="UniProtKB-KW"/>
</dbReference>
<evidence type="ECO:0000256" key="7">
    <source>
        <dbReference type="ARBA" id="ARBA00022840"/>
    </source>
</evidence>
<dbReference type="EMBL" id="CP023994">
    <property type="protein sequence ID" value="AWR21868.1"/>
    <property type="molecule type" value="Genomic_DNA"/>
</dbReference>
<keyword evidence="3 11" id="KW-0808">Transferase</keyword>
<dbReference type="SUPFAM" id="SSF81301">
    <property type="entry name" value="Nucleotidyltransferase"/>
    <property type="match status" value="1"/>
</dbReference>
<dbReference type="PANTHER" id="PTHR33571:SF12">
    <property type="entry name" value="BSL3053 PROTEIN"/>
    <property type="match status" value="1"/>
</dbReference>
<dbReference type="PANTHER" id="PTHR33571">
    <property type="entry name" value="SSL8005 PROTEIN"/>
    <property type="match status" value="1"/>
</dbReference>
<keyword evidence="5" id="KW-0479">Metal-binding</keyword>
<comment type="cofactor">
    <cofactor evidence="1">
        <name>Mg(2+)</name>
        <dbReference type="ChEBI" id="CHEBI:18420"/>
    </cofactor>
</comment>
<name>A0A2Z3S4V6_9MICO</name>
<dbReference type="InterPro" id="IPR002934">
    <property type="entry name" value="Polymerase_NTP_transf_dom"/>
</dbReference>
<reference evidence="11 12" key="1">
    <citation type="submission" date="2017-10" db="EMBL/GenBank/DDBJ databases">
        <title>Genome of an Actinobacterium that displays light-enhanced growth.</title>
        <authorList>
            <person name="Maresca J.A."/>
            <person name="Hempel P."/>
            <person name="Shevchenko O."/>
            <person name="Miller K.J."/>
            <person name="Hahn M.W."/>
        </authorList>
    </citation>
    <scope>NUCLEOTIDE SEQUENCE [LARGE SCALE GENOMIC DNA]</scope>
    <source>
        <strain evidence="11 12">MWH-Mo1</strain>
    </source>
</reference>
<keyword evidence="8" id="KW-0460">Magnesium</keyword>
<evidence type="ECO:0000256" key="5">
    <source>
        <dbReference type="ARBA" id="ARBA00022723"/>
    </source>
</evidence>
<dbReference type="RefSeq" id="WP_204163600.1">
    <property type="nucleotide sequence ID" value="NZ_CP023994.1"/>
</dbReference>
<feature type="domain" description="Polymerase nucleotidyl transferase" evidence="10">
    <location>
        <begin position="78"/>
        <end position="158"/>
    </location>
</feature>
<dbReference type="InterPro" id="IPR052038">
    <property type="entry name" value="Type-VII_TA_antitoxin"/>
</dbReference>
<proteinExistence type="inferred from homology"/>
<evidence type="ECO:0000256" key="6">
    <source>
        <dbReference type="ARBA" id="ARBA00022741"/>
    </source>
</evidence>
<dbReference type="Pfam" id="PF01909">
    <property type="entry name" value="NTP_transf_2"/>
    <property type="match status" value="1"/>
</dbReference>
<evidence type="ECO:0000256" key="2">
    <source>
        <dbReference type="ARBA" id="ARBA00022649"/>
    </source>
</evidence>
<evidence type="ECO:0000256" key="1">
    <source>
        <dbReference type="ARBA" id="ARBA00001946"/>
    </source>
</evidence>
<keyword evidence="7" id="KW-0067">ATP-binding</keyword>
<dbReference type="KEGG" id="aum:AURMO_01276"/>
<keyword evidence="2" id="KW-1277">Toxin-antitoxin system</keyword>
<dbReference type="InterPro" id="IPR043519">
    <property type="entry name" value="NT_sf"/>
</dbReference>
<protein>
    <submittedName>
        <fullName evidence="11">Nucleotidyltransferase domain protein</fullName>
    </submittedName>
</protein>
<gene>
    <name evidence="11" type="ORF">AURMO_01276</name>
</gene>
<keyword evidence="4" id="KW-0548">Nucleotidyltransferase</keyword>
<dbReference type="GO" id="GO:0046872">
    <property type="term" value="F:metal ion binding"/>
    <property type="evidence" value="ECO:0007669"/>
    <property type="project" value="UniProtKB-KW"/>
</dbReference>
<evidence type="ECO:0000256" key="4">
    <source>
        <dbReference type="ARBA" id="ARBA00022695"/>
    </source>
</evidence>
<sequence>MSTISSFEQLQAEARAADLLYARSRKILVDAVRAGIKAGLSQRDIAAAVGRSQPEVSRLVRFQGKTPLGKKLRKHRSEVIKIAKSHGARDLKVFGSVVTGKEHEGSDIDLLVTFDKGVTLMGIVRLEFALGELLGVDVDVVGEKSLRPFLRDRVLGEAVPL</sequence>
<evidence type="ECO:0000259" key="10">
    <source>
        <dbReference type="Pfam" id="PF01909"/>
    </source>
</evidence>
<dbReference type="Gene3D" id="3.30.460.10">
    <property type="entry name" value="Beta Polymerase, domain 2"/>
    <property type="match status" value="1"/>
</dbReference>
<dbReference type="AlphaFoldDB" id="A0A2Z3S4V6"/>
<keyword evidence="6" id="KW-0547">Nucleotide-binding</keyword>
<accession>A0A2Z3S4V6</accession>
<evidence type="ECO:0000256" key="9">
    <source>
        <dbReference type="ARBA" id="ARBA00038276"/>
    </source>
</evidence>
<keyword evidence="12" id="KW-1185">Reference proteome</keyword>
<evidence type="ECO:0000256" key="8">
    <source>
        <dbReference type="ARBA" id="ARBA00022842"/>
    </source>
</evidence>
<organism evidence="11 12">
    <name type="scientific">Aurantimicrobium photophilum</name>
    <dbReference type="NCBI Taxonomy" id="1987356"/>
    <lineage>
        <taxon>Bacteria</taxon>
        <taxon>Bacillati</taxon>
        <taxon>Actinomycetota</taxon>
        <taxon>Actinomycetes</taxon>
        <taxon>Micrococcales</taxon>
        <taxon>Microbacteriaceae</taxon>
        <taxon>Aurantimicrobium</taxon>
    </lineage>
</organism>
<comment type="similarity">
    <text evidence="9">Belongs to the MntA antitoxin family.</text>
</comment>
<dbReference type="GO" id="GO:0005524">
    <property type="term" value="F:ATP binding"/>
    <property type="evidence" value="ECO:0007669"/>
    <property type="project" value="UniProtKB-KW"/>
</dbReference>
<evidence type="ECO:0000313" key="11">
    <source>
        <dbReference type="EMBL" id="AWR21868.1"/>
    </source>
</evidence>
<evidence type="ECO:0000313" key="12">
    <source>
        <dbReference type="Proteomes" id="UP000246894"/>
    </source>
</evidence>